<keyword evidence="10" id="KW-1185">Reference proteome</keyword>
<feature type="transmembrane region" description="Helical" evidence="7">
    <location>
        <begin position="42"/>
        <end position="67"/>
    </location>
</feature>
<dbReference type="PANTHER" id="PTHR34978">
    <property type="entry name" value="POSSIBLE SENSOR-TRANSDUCER PROTEIN BLAR"/>
    <property type="match status" value="1"/>
</dbReference>
<dbReference type="AlphaFoldDB" id="A0A852SXK0"/>
<evidence type="ECO:0000256" key="3">
    <source>
        <dbReference type="ARBA" id="ARBA00022801"/>
    </source>
</evidence>
<keyword evidence="5 6" id="KW-0482">Metalloprotease</keyword>
<dbReference type="GO" id="GO:0004222">
    <property type="term" value="F:metalloendopeptidase activity"/>
    <property type="evidence" value="ECO:0007669"/>
    <property type="project" value="InterPro"/>
</dbReference>
<keyword evidence="3 6" id="KW-0378">Hydrolase</keyword>
<organism evidence="9 10">
    <name type="scientific">Leifsonia soli</name>
    <dbReference type="NCBI Taxonomy" id="582665"/>
    <lineage>
        <taxon>Bacteria</taxon>
        <taxon>Bacillati</taxon>
        <taxon>Actinomycetota</taxon>
        <taxon>Actinomycetes</taxon>
        <taxon>Micrococcales</taxon>
        <taxon>Microbacteriaceae</taxon>
        <taxon>Leifsonia</taxon>
    </lineage>
</organism>
<evidence type="ECO:0000256" key="5">
    <source>
        <dbReference type="ARBA" id="ARBA00023049"/>
    </source>
</evidence>
<sequence>MSSDPAAGLAGAIFLGALAIALAWPVPLLLARAKWPSAAPVLAVALWQSIALAGGISMIGSLLLAGLQPFGDDLWSRIQGAAGSLFHGPLPADASLLNAFLLSAAVLLTAHLLLNLALTSVRSRNQRHRHMELLRLLSSPLPDAPTTRVIDHPAPAAYCLPGARSVTVLSEGMIALLSPDQLDAVVAHERAHLRQKHHLLLDAFRSWKRALPWFPIATRAQDAVALLLEMLADDTARHEAGDRVLAGAIRLVDETGQAGAVLGAPKDRRTPEQRRAALIARENRLTDGRRTVGPVLRAAVILTTALLVIVPPVVILTT</sequence>
<dbReference type="PANTHER" id="PTHR34978:SF3">
    <property type="entry name" value="SLR0241 PROTEIN"/>
    <property type="match status" value="1"/>
</dbReference>
<comment type="cofactor">
    <cofactor evidence="6">
        <name>Zn(2+)</name>
        <dbReference type="ChEBI" id="CHEBI:29105"/>
    </cofactor>
    <text evidence="6">Binds 1 zinc ion per subunit.</text>
</comment>
<accession>A0A852SXK0</accession>
<evidence type="ECO:0000313" key="9">
    <source>
        <dbReference type="EMBL" id="NYD73413.1"/>
    </source>
</evidence>
<reference evidence="9 10" key="1">
    <citation type="submission" date="2020-07" db="EMBL/GenBank/DDBJ databases">
        <title>Sequencing the genomes of 1000 actinobacteria strains.</title>
        <authorList>
            <person name="Klenk H.-P."/>
        </authorList>
    </citation>
    <scope>NUCLEOTIDE SEQUENCE [LARGE SCALE GENOMIC DNA]</scope>
    <source>
        <strain evidence="9 10">DSM 23871</strain>
    </source>
</reference>
<dbReference type="EMBL" id="JACCBJ010000001">
    <property type="protein sequence ID" value="NYD73413.1"/>
    <property type="molecule type" value="Genomic_DNA"/>
</dbReference>
<dbReference type="InterPro" id="IPR052173">
    <property type="entry name" value="Beta-lactam_resp_regulator"/>
</dbReference>
<protein>
    <submittedName>
        <fullName evidence="9">Zn-dependent protease with chaperone function</fullName>
    </submittedName>
</protein>
<feature type="transmembrane region" description="Helical" evidence="7">
    <location>
        <begin position="294"/>
        <end position="315"/>
    </location>
</feature>
<evidence type="ECO:0000256" key="7">
    <source>
        <dbReference type="SAM" id="Phobius"/>
    </source>
</evidence>
<proteinExistence type="inferred from homology"/>
<evidence type="ECO:0000256" key="1">
    <source>
        <dbReference type="ARBA" id="ARBA00022670"/>
    </source>
</evidence>
<dbReference type="Proteomes" id="UP000589620">
    <property type="component" value="Unassembled WGS sequence"/>
</dbReference>
<dbReference type="GO" id="GO:0046872">
    <property type="term" value="F:metal ion binding"/>
    <property type="evidence" value="ECO:0007669"/>
    <property type="project" value="UniProtKB-KW"/>
</dbReference>
<dbReference type="GO" id="GO:0006508">
    <property type="term" value="P:proteolysis"/>
    <property type="evidence" value="ECO:0007669"/>
    <property type="project" value="UniProtKB-KW"/>
</dbReference>
<feature type="transmembrane region" description="Helical" evidence="7">
    <location>
        <begin position="6"/>
        <end position="30"/>
    </location>
</feature>
<comment type="similarity">
    <text evidence="6">Belongs to the peptidase M48 family.</text>
</comment>
<gene>
    <name evidence="9" type="ORF">BJ963_000932</name>
</gene>
<name>A0A852SXK0_9MICO</name>
<dbReference type="Gene3D" id="3.30.2010.10">
    <property type="entry name" value="Metalloproteases ('zincins'), catalytic domain"/>
    <property type="match status" value="1"/>
</dbReference>
<evidence type="ECO:0000256" key="4">
    <source>
        <dbReference type="ARBA" id="ARBA00022833"/>
    </source>
</evidence>
<keyword evidence="7" id="KW-1133">Transmembrane helix</keyword>
<feature type="domain" description="Peptidase M48" evidence="8">
    <location>
        <begin position="132"/>
        <end position="202"/>
    </location>
</feature>
<keyword evidence="2" id="KW-0479">Metal-binding</keyword>
<keyword evidence="7" id="KW-0812">Transmembrane</keyword>
<keyword evidence="4 6" id="KW-0862">Zinc</keyword>
<dbReference type="InterPro" id="IPR001915">
    <property type="entry name" value="Peptidase_M48"/>
</dbReference>
<dbReference type="RefSeq" id="WP_179454959.1">
    <property type="nucleotide sequence ID" value="NZ_BAAAPX010000001.1"/>
</dbReference>
<feature type="transmembrane region" description="Helical" evidence="7">
    <location>
        <begin position="99"/>
        <end position="121"/>
    </location>
</feature>
<comment type="caution">
    <text evidence="9">The sequence shown here is derived from an EMBL/GenBank/DDBJ whole genome shotgun (WGS) entry which is preliminary data.</text>
</comment>
<keyword evidence="1 6" id="KW-0645">Protease</keyword>
<dbReference type="Pfam" id="PF01435">
    <property type="entry name" value="Peptidase_M48"/>
    <property type="match status" value="1"/>
</dbReference>
<evidence type="ECO:0000256" key="6">
    <source>
        <dbReference type="RuleBase" id="RU003983"/>
    </source>
</evidence>
<evidence type="ECO:0000313" key="10">
    <source>
        <dbReference type="Proteomes" id="UP000589620"/>
    </source>
</evidence>
<evidence type="ECO:0000259" key="8">
    <source>
        <dbReference type="Pfam" id="PF01435"/>
    </source>
</evidence>
<dbReference type="CDD" id="cd07326">
    <property type="entry name" value="M56_BlaR1_MecR1_like"/>
    <property type="match status" value="1"/>
</dbReference>
<keyword evidence="7" id="KW-0472">Membrane</keyword>
<evidence type="ECO:0000256" key="2">
    <source>
        <dbReference type="ARBA" id="ARBA00022723"/>
    </source>
</evidence>